<reference evidence="1" key="1">
    <citation type="submission" date="2020-03" db="EMBL/GenBank/DDBJ databases">
        <title>The deep terrestrial virosphere.</title>
        <authorList>
            <person name="Holmfeldt K."/>
            <person name="Nilsson E."/>
            <person name="Simone D."/>
            <person name="Lopez-Fernandez M."/>
            <person name="Wu X."/>
            <person name="de Brujin I."/>
            <person name="Lundin D."/>
            <person name="Andersson A."/>
            <person name="Bertilsson S."/>
            <person name="Dopson M."/>
        </authorList>
    </citation>
    <scope>NUCLEOTIDE SEQUENCE</scope>
    <source>
        <strain evidence="1">MM415B02657</strain>
    </source>
</reference>
<dbReference type="AlphaFoldDB" id="A0A6M3L522"/>
<gene>
    <name evidence="1" type="ORF">MM415B02657_0016</name>
</gene>
<evidence type="ECO:0000313" key="1">
    <source>
        <dbReference type="EMBL" id="QJA88902.1"/>
    </source>
</evidence>
<protein>
    <submittedName>
        <fullName evidence="1">Putative VRR-NUC domain-containing protein</fullName>
    </submittedName>
</protein>
<dbReference type="Gene3D" id="3.40.1350.10">
    <property type="match status" value="1"/>
</dbReference>
<accession>A0A6M3L522</accession>
<name>A0A6M3L522_9ZZZZ</name>
<dbReference type="EMBL" id="MT142810">
    <property type="protein sequence ID" value="QJA88902.1"/>
    <property type="molecule type" value="Genomic_DNA"/>
</dbReference>
<dbReference type="InterPro" id="IPR011856">
    <property type="entry name" value="tRNA_endonuc-like_dom_sf"/>
</dbReference>
<organism evidence="1">
    <name type="scientific">viral metagenome</name>
    <dbReference type="NCBI Taxonomy" id="1070528"/>
    <lineage>
        <taxon>unclassified sequences</taxon>
        <taxon>metagenomes</taxon>
        <taxon>organismal metagenomes</taxon>
    </lineage>
</organism>
<sequence>MTSVKENKMTSKIVKHIKLKKIPYLEIIRVTPGVFGSMRGVSDLLFCYHGFFIAIEMKVPGNSPTDHQERFLKKIEKAKGFSYICHSKEEVMSALNESLKSIKRRGAIATEKDNA</sequence>
<proteinExistence type="predicted"/>
<dbReference type="GO" id="GO:0003676">
    <property type="term" value="F:nucleic acid binding"/>
    <property type="evidence" value="ECO:0007669"/>
    <property type="project" value="InterPro"/>
</dbReference>